<dbReference type="InterPro" id="IPR001387">
    <property type="entry name" value="Cro/C1-type_HTH"/>
</dbReference>
<feature type="compositionally biased region" description="Low complexity" evidence="1">
    <location>
        <begin position="1"/>
        <end position="18"/>
    </location>
</feature>
<dbReference type="InterPro" id="IPR010982">
    <property type="entry name" value="Lambda_DNA-bd_dom_sf"/>
</dbReference>
<dbReference type="AlphaFoldDB" id="A0A917VP84"/>
<reference evidence="3" key="2">
    <citation type="submission" date="2020-09" db="EMBL/GenBank/DDBJ databases">
        <authorList>
            <person name="Sun Q."/>
            <person name="Ohkuma M."/>
        </authorList>
    </citation>
    <scope>NUCLEOTIDE SEQUENCE</scope>
    <source>
        <strain evidence="3">JCM 3035</strain>
    </source>
</reference>
<dbReference type="Pfam" id="PF13560">
    <property type="entry name" value="HTH_31"/>
    <property type="match status" value="1"/>
</dbReference>
<dbReference type="EMBL" id="BMPQ01000031">
    <property type="protein sequence ID" value="GGL04879.1"/>
    <property type="molecule type" value="Genomic_DNA"/>
</dbReference>
<dbReference type="RefSeq" id="WP_189326402.1">
    <property type="nucleotide sequence ID" value="NZ_BMPQ01000031.1"/>
</dbReference>
<dbReference type="SMART" id="SM00530">
    <property type="entry name" value="HTH_XRE"/>
    <property type="match status" value="1"/>
</dbReference>
<proteinExistence type="predicted"/>
<reference evidence="3" key="1">
    <citation type="journal article" date="2014" name="Int. J. Syst. Evol. Microbiol.">
        <title>Complete genome sequence of Corynebacterium casei LMG S-19264T (=DSM 44701T), isolated from a smear-ripened cheese.</title>
        <authorList>
            <consortium name="US DOE Joint Genome Institute (JGI-PGF)"/>
            <person name="Walter F."/>
            <person name="Albersmeier A."/>
            <person name="Kalinowski J."/>
            <person name="Ruckert C."/>
        </authorList>
    </citation>
    <scope>NUCLEOTIDE SEQUENCE</scope>
    <source>
        <strain evidence="3">JCM 3035</strain>
    </source>
</reference>
<dbReference type="Pfam" id="PF19054">
    <property type="entry name" value="DUF5753"/>
    <property type="match status" value="1"/>
</dbReference>
<keyword evidence="4" id="KW-1185">Reference proteome</keyword>
<sequence length="300" mass="33447">MTDDTVGTDVGGADADGTSAEATVGVPATFRSEPESSDSLRTFGAVLQALREHAGLSRQEFAELVRFSKHTVASVELGRRMPDPALVERSEEATGNTGALRKSVRHLARQPGLAAWFRTWARLEATAITLYTYECRMIPGLLQTEAYARAMSADQLPPLDDAQIEERWAARTERQRLLTERPNTTFGFILEEQLFVRRTGGAEVTRELIDHVLEIGQLRNVEIQIMPLVQESHAGLHGPVQLLETPENKWFAYTEAPESGQLISDSKVVSVLQRRYARMRSQALTIQDSMSLLQRMRGDL</sequence>
<gene>
    <name evidence="3" type="ORF">GCM10010094_77100</name>
</gene>
<comment type="caution">
    <text evidence="3">The sequence shown here is derived from an EMBL/GenBank/DDBJ whole genome shotgun (WGS) entry which is preliminary data.</text>
</comment>
<accession>A0A917VP84</accession>
<dbReference type="PROSITE" id="PS50943">
    <property type="entry name" value="HTH_CROC1"/>
    <property type="match status" value="1"/>
</dbReference>
<dbReference type="Proteomes" id="UP000637788">
    <property type="component" value="Unassembled WGS sequence"/>
</dbReference>
<protein>
    <submittedName>
        <fullName evidence="3">Transcriptional regulator</fullName>
    </submittedName>
</protein>
<feature type="region of interest" description="Disordered" evidence="1">
    <location>
        <begin position="1"/>
        <end position="22"/>
    </location>
</feature>
<evidence type="ECO:0000313" key="3">
    <source>
        <dbReference type="EMBL" id="GGL04879.1"/>
    </source>
</evidence>
<evidence type="ECO:0000259" key="2">
    <source>
        <dbReference type="PROSITE" id="PS50943"/>
    </source>
</evidence>
<dbReference type="GO" id="GO:0003677">
    <property type="term" value="F:DNA binding"/>
    <property type="evidence" value="ECO:0007669"/>
    <property type="project" value="InterPro"/>
</dbReference>
<name>A0A917VP84_9ACTN</name>
<dbReference type="SUPFAM" id="SSF47413">
    <property type="entry name" value="lambda repressor-like DNA-binding domains"/>
    <property type="match status" value="1"/>
</dbReference>
<evidence type="ECO:0000256" key="1">
    <source>
        <dbReference type="SAM" id="MobiDB-lite"/>
    </source>
</evidence>
<evidence type="ECO:0000313" key="4">
    <source>
        <dbReference type="Proteomes" id="UP000637788"/>
    </source>
</evidence>
<dbReference type="InterPro" id="IPR043917">
    <property type="entry name" value="DUF5753"/>
</dbReference>
<dbReference type="CDD" id="cd00093">
    <property type="entry name" value="HTH_XRE"/>
    <property type="match status" value="1"/>
</dbReference>
<feature type="domain" description="HTH cro/C1-type" evidence="2">
    <location>
        <begin position="47"/>
        <end position="100"/>
    </location>
</feature>
<dbReference type="Gene3D" id="1.10.260.40">
    <property type="entry name" value="lambda repressor-like DNA-binding domains"/>
    <property type="match status" value="1"/>
</dbReference>
<organism evidence="3 4">
    <name type="scientific">Streptomyces flaveus</name>
    <dbReference type="NCBI Taxonomy" id="66370"/>
    <lineage>
        <taxon>Bacteria</taxon>
        <taxon>Bacillati</taxon>
        <taxon>Actinomycetota</taxon>
        <taxon>Actinomycetes</taxon>
        <taxon>Kitasatosporales</taxon>
        <taxon>Streptomycetaceae</taxon>
        <taxon>Streptomyces</taxon>
        <taxon>Streptomyces aurantiacus group</taxon>
    </lineage>
</organism>